<keyword evidence="1" id="KW-0614">Plasmid</keyword>
<dbReference type="EMBL" id="LR721753">
    <property type="protein sequence ID" value="VVV06908.1"/>
    <property type="molecule type" value="Genomic_DNA"/>
</dbReference>
<dbReference type="AlphaFoldDB" id="A0A5Q4ZYG3"/>
<accession>A0A5Q4ZYG3</accession>
<sequence>MMQTLSLKEHRCPYAMSITRRAIELAMSSGFTGLIEIETIEHAMENHIQQFINSYELPIKINECYNVPLTKDKIDQWCEEDDAITEDFIGLDKIYVIQLDIKTNSIFQKNKAETQNEYSD</sequence>
<protein>
    <submittedName>
        <fullName evidence="1">Uncharacterized protein</fullName>
    </submittedName>
</protein>
<gene>
    <name evidence="1" type="ORF">AW0309160_04402</name>
</gene>
<name>A0A5Q4ZYG3_9GAMM</name>
<organism evidence="1">
    <name type="scientific">Aliivibrio wodanis</name>
    <dbReference type="NCBI Taxonomy" id="80852"/>
    <lineage>
        <taxon>Bacteria</taxon>
        <taxon>Pseudomonadati</taxon>
        <taxon>Pseudomonadota</taxon>
        <taxon>Gammaproteobacteria</taxon>
        <taxon>Vibrionales</taxon>
        <taxon>Vibrionaceae</taxon>
        <taxon>Aliivibrio</taxon>
    </lineage>
</organism>
<geneLocation type="plasmid" evidence="1">
    <name>pAWOD_2</name>
</geneLocation>
<dbReference type="RefSeq" id="WP_192957817.1">
    <property type="nucleotide sequence ID" value="NZ_LR721753.1"/>
</dbReference>
<reference evidence="1" key="1">
    <citation type="submission" date="2019-09" db="EMBL/GenBank/DDBJ databases">
        <authorList>
            <person name="Hjerde E."/>
        </authorList>
    </citation>
    <scope>NUCLEOTIDE SEQUENCE [LARGE SCALE GENOMIC DNA]</scope>
    <source>
        <strain evidence="1">06/09/160</strain>
        <plasmid evidence="1">pAWOD_2</plasmid>
    </source>
</reference>
<proteinExistence type="predicted"/>
<evidence type="ECO:0000313" key="1">
    <source>
        <dbReference type="EMBL" id="VVV06908.1"/>
    </source>
</evidence>